<feature type="transmembrane region" description="Helical" evidence="13">
    <location>
        <begin position="259"/>
        <end position="276"/>
    </location>
</feature>
<feature type="transmembrane region" description="Helical" evidence="13">
    <location>
        <begin position="182"/>
        <end position="202"/>
    </location>
</feature>
<evidence type="ECO:0000313" key="15">
    <source>
        <dbReference type="EMBL" id="TDH06936.1"/>
    </source>
</evidence>
<evidence type="ECO:0000256" key="13">
    <source>
        <dbReference type="SAM" id="Phobius"/>
    </source>
</evidence>
<name>A0A484CVH4_PERFV</name>
<comment type="similarity">
    <text evidence="3">Belongs to the glucose-6-phosphatase family.</text>
</comment>
<dbReference type="PIRSF" id="PIRSF000905">
    <property type="entry name" value="Glucose-6-phosphatase"/>
    <property type="match status" value="1"/>
</dbReference>
<dbReference type="EC" id="3.1.3.9" evidence="4"/>
<dbReference type="GO" id="GO:0006094">
    <property type="term" value="P:gluconeogenesis"/>
    <property type="evidence" value="ECO:0007669"/>
    <property type="project" value="UniProtKB-UniPathway"/>
</dbReference>
<dbReference type="GO" id="GO:0051156">
    <property type="term" value="P:glucose 6-phosphate metabolic process"/>
    <property type="evidence" value="ECO:0007669"/>
    <property type="project" value="TreeGrafter"/>
</dbReference>
<dbReference type="SMART" id="SM00014">
    <property type="entry name" value="acidPPc"/>
    <property type="match status" value="1"/>
</dbReference>
<dbReference type="SUPFAM" id="SSF48317">
    <property type="entry name" value="Acid phosphatase/Vanadium-dependent haloperoxidase"/>
    <property type="match status" value="1"/>
</dbReference>
<evidence type="ECO:0000256" key="12">
    <source>
        <dbReference type="PIRSR" id="PIRSR000905-2"/>
    </source>
</evidence>
<reference evidence="15 16" key="1">
    <citation type="submission" date="2019-01" db="EMBL/GenBank/DDBJ databases">
        <title>A chromosome-scale genome assembly of the yellow perch, Perca flavescens.</title>
        <authorList>
            <person name="Feron R."/>
            <person name="Morvezen R."/>
            <person name="Bestin A."/>
            <person name="Haffray P."/>
            <person name="Klopp C."/>
            <person name="Zahm M."/>
            <person name="Cabau C."/>
            <person name="Roques C."/>
            <person name="Donnadieu C."/>
            <person name="Bouchez O."/>
            <person name="Christie M."/>
            <person name="Larson W."/>
            <person name="Guiguen Y."/>
        </authorList>
    </citation>
    <scope>NUCLEOTIDE SEQUENCE [LARGE SCALE GENOMIC DNA]</scope>
    <source>
        <strain evidence="15">YP-PL-M2</strain>
        <tissue evidence="15">Blood</tissue>
    </source>
</reference>
<dbReference type="EMBL" id="SCKG01000011">
    <property type="protein sequence ID" value="TDH06936.1"/>
    <property type="molecule type" value="Genomic_DNA"/>
</dbReference>
<feature type="binding site" evidence="12">
    <location>
        <position position="171"/>
    </location>
    <ligand>
        <name>substrate</name>
    </ligand>
</feature>
<dbReference type="InterPro" id="IPR000326">
    <property type="entry name" value="PAP2/HPO"/>
</dbReference>
<dbReference type="PANTHER" id="PTHR12591:SF1">
    <property type="entry name" value="GLUCOSE-6-PHOSPHATASE 2"/>
    <property type="match status" value="1"/>
</dbReference>
<accession>A0A484CVH4</accession>
<feature type="transmembrane region" description="Helical" evidence="13">
    <location>
        <begin position="155"/>
        <end position="176"/>
    </location>
</feature>
<comment type="subcellular location">
    <subcellularLocation>
        <location evidence="1">Endoplasmic reticulum membrane</location>
        <topology evidence="1">Multi-pass membrane protein</topology>
    </subcellularLocation>
</comment>
<protein>
    <recommendedName>
        <fullName evidence="4">glucose-6-phosphatase</fullName>
        <ecNumber evidence="4">3.1.3.9</ecNumber>
    </recommendedName>
</protein>
<gene>
    <name evidence="15" type="ORF">EPR50_G00118440</name>
</gene>
<dbReference type="GO" id="GO:0004346">
    <property type="term" value="F:glucose-6-phosphatase activity"/>
    <property type="evidence" value="ECO:0007669"/>
    <property type="project" value="UniProtKB-EC"/>
</dbReference>
<dbReference type="UniPathway" id="UPA00138"/>
<evidence type="ECO:0000256" key="8">
    <source>
        <dbReference type="ARBA" id="ARBA00022824"/>
    </source>
</evidence>
<comment type="pathway">
    <text evidence="2">Carbohydrate biosynthesis; gluconeogenesis.</text>
</comment>
<dbReference type="Pfam" id="PF01569">
    <property type="entry name" value="PAP2"/>
    <property type="match status" value="1"/>
</dbReference>
<evidence type="ECO:0000256" key="5">
    <source>
        <dbReference type="ARBA" id="ARBA00022432"/>
    </source>
</evidence>
<keyword evidence="6 13" id="KW-0812">Transmembrane</keyword>
<proteinExistence type="inferred from homology"/>
<evidence type="ECO:0000256" key="11">
    <source>
        <dbReference type="PIRSR" id="PIRSR000905-1"/>
    </source>
</evidence>
<dbReference type="Gene3D" id="1.20.144.10">
    <property type="entry name" value="Phosphatidic acid phosphatase type 2/haloperoxidase"/>
    <property type="match status" value="1"/>
</dbReference>
<feature type="active site" description="Proton donor" evidence="11">
    <location>
        <position position="115"/>
    </location>
</feature>
<evidence type="ECO:0000256" key="7">
    <source>
        <dbReference type="ARBA" id="ARBA00022801"/>
    </source>
</evidence>
<feature type="transmembrane region" description="Helical" evidence="13">
    <location>
        <begin position="209"/>
        <end position="228"/>
    </location>
</feature>
<dbReference type="STRING" id="8167.A0A484CVH4"/>
<sequence>MDFVYSSGVLVIQHLQKNYREHQGFLNFMSTVGDPRNIFSVYFPLWFHLSHNVGTKMIWVAVISDWFNLIFKWFLFGQRPYWWVQESHVYHNDSFPHLEQFPITCETGPGSPSGHAMGSACVWYVMITSALNLTRPSSTVTSVHSFQRFRLLRSCLWMAFWLIQISVCISRVFIATHFPHQVILGLSAGMLVAAAFDHIPLVYNASLKVYLQTNILLFSLAICFYLILKLTDSDPLWSVTKAKKWCANPDWIHLDTTPFAGLVRNLGVLFGLGLSVNSQMFIHSCKGKNSYKTRFKLMCVTASLTFLQLYDFIKMFSHTEVLFYILSFCKSASVPFGVVAVVPYCVHLLIGDENRKLA</sequence>
<dbReference type="PANTHER" id="PTHR12591">
    <property type="entry name" value="GLUCOSE-6-PHOSPHATASE"/>
    <property type="match status" value="1"/>
</dbReference>
<feature type="domain" description="Phosphatidic acid phosphatase type 2/haloperoxidase" evidence="14">
    <location>
        <begin position="53"/>
        <end position="197"/>
    </location>
</feature>
<feature type="transmembrane region" description="Helical" evidence="13">
    <location>
        <begin position="57"/>
        <end position="76"/>
    </location>
</feature>
<keyword evidence="5" id="KW-0312">Gluconeogenesis</keyword>
<evidence type="ECO:0000256" key="9">
    <source>
        <dbReference type="ARBA" id="ARBA00022989"/>
    </source>
</evidence>
<keyword evidence="16" id="KW-1185">Reference proteome</keyword>
<keyword evidence="8" id="KW-0256">Endoplasmic reticulum</keyword>
<evidence type="ECO:0000256" key="4">
    <source>
        <dbReference type="ARBA" id="ARBA00012634"/>
    </source>
</evidence>
<keyword evidence="10 13" id="KW-0472">Membrane</keyword>
<feature type="transmembrane region" description="Helical" evidence="13">
    <location>
        <begin position="297"/>
        <end position="316"/>
    </location>
</feature>
<evidence type="ECO:0000256" key="2">
    <source>
        <dbReference type="ARBA" id="ARBA00004742"/>
    </source>
</evidence>
<feature type="binding site" evidence="12">
    <location>
        <position position="79"/>
    </location>
    <ligand>
        <name>substrate</name>
    </ligand>
</feature>
<keyword evidence="9 13" id="KW-1133">Transmembrane helix</keyword>
<evidence type="ECO:0000256" key="6">
    <source>
        <dbReference type="ARBA" id="ARBA00022692"/>
    </source>
</evidence>
<evidence type="ECO:0000256" key="3">
    <source>
        <dbReference type="ARBA" id="ARBA00009266"/>
    </source>
</evidence>
<evidence type="ECO:0000256" key="1">
    <source>
        <dbReference type="ARBA" id="ARBA00004477"/>
    </source>
</evidence>
<dbReference type="Proteomes" id="UP000295070">
    <property type="component" value="Chromosome 11"/>
</dbReference>
<dbReference type="InterPro" id="IPR036938">
    <property type="entry name" value="PAP2/HPO_sf"/>
</dbReference>
<dbReference type="AlphaFoldDB" id="A0A484CVH4"/>
<dbReference type="GO" id="GO:0005789">
    <property type="term" value="C:endoplasmic reticulum membrane"/>
    <property type="evidence" value="ECO:0007669"/>
    <property type="project" value="UniProtKB-SubCell"/>
</dbReference>
<keyword evidence="7" id="KW-0378">Hydrolase</keyword>
<organism evidence="15 16">
    <name type="scientific">Perca flavescens</name>
    <name type="common">American yellow perch</name>
    <name type="synonym">Morone flavescens</name>
    <dbReference type="NCBI Taxonomy" id="8167"/>
    <lineage>
        <taxon>Eukaryota</taxon>
        <taxon>Metazoa</taxon>
        <taxon>Chordata</taxon>
        <taxon>Craniata</taxon>
        <taxon>Vertebrata</taxon>
        <taxon>Euteleostomi</taxon>
        <taxon>Actinopterygii</taxon>
        <taxon>Neopterygii</taxon>
        <taxon>Teleostei</taxon>
        <taxon>Neoteleostei</taxon>
        <taxon>Acanthomorphata</taxon>
        <taxon>Eupercaria</taxon>
        <taxon>Perciformes</taxon>
        <taxon>Percoidei</taxon>
        <taxon>Percidae</taxon>
        <taxon>Percinae</taxon>
        <taxon>Perca</taxon>
    </lineage>
</organism>
<feature type="active site" description="Nucleophile" evidence="11">
    <location>
        <position position="177"/>
    </location>
</feature>
<evidence type="ECO:0000313" key="16">
    <source>
        <dbReference type="Proteomes" id="UP000295070"/>
    </source>
</evidence>
<evidence type="ECO:0000259" key="14">
    <source>
        <dbReference type="SMART" id="SM00014"/>
    </source>
</evidence>
<dbReference type="CDD" id="cd03381">
    <property type="entry name" value="PAP2_glucose_6_phosphatase"/>
    <property type="match status" value="1"/>
</dbReference>
<dbReference type="InterPro" id="IPR016275">
    <property type="entry name" value="Glucose-6-phosphatase"/>
</dbReference>
<evidence type="ECO:0000256" key="10">
    <source>
        <dbReference type="ARBA" id="ARBA00023136"/>
    </source>
</evidence>
<comment type="caution">
    <text evidence="15">The sequence shown here is derived from an EMBL/GenBank/DDBJ whole genome shotgun (WGS) entry which is preliminary data.</text>
</comment>
<feature type="transmembrane region" description="Helical" evidence="13">
    <location>
        <begin position="322"/>
        <end position="350"/>
    </location>
</feature>